<evidence type="ECO:0000313" key="3">
    <source>
        <dbReference type="Proteomes" id="UP001303760"/>
    </source>
</evidence>
<dbReference type="AlphaFoldDB" id="A0AAN7CH30"/>
<feature type="compositionally biased region" description="Basic and acidic residues" evidence="1">
    <location>
        <begin position="221"/>
        <end position="234"/>
    </location>
</feature>
<reference evidence="2" key="1">
    <citation type="journal article" date="2023" name="Mol. Phylogenet. Evol.">
        <title>Genome-scale phylogeny and comparative genomics of the fungal order Sordariales.</title>
        <authorList>
            <person name="Hensen N."/>
            <person name="Bonometti L."/>
            <person name="Westerberg I."/>
            <person name="Brannstrom I.O."/>
            <person name="Guillou S."/>
            <person name="Cros-Aarteil S."/>
            <person name="Calhoun S."/>
            <person name="Haridas S."/>
            <person name="Kuo A."/>
            <person name="Mondo S."/>
            <person name="Pangilinan J."/>
            <person name="Riley R."/>
            <person name="LaButti K."/>
            <person name="Andreopoulos B."/>
            <person name="Lipzen A."/>
            <person name="Chen C."/>
            <person name="Yan M."/>
            <person name="Daum C."/>
            <person name="Ng V."/>
            <person name="Clum A."/>
            <person name="Steindorff A."/>
            <person name="Ohm R.A."/>
            <person name="Martin F."/>
            <person name="Silar P."/>
            <person name="Natvig D.O."/>
            <person name="Lalanne C."/>
            <person name="Gautier V."/>
            <person name="Ament-Velasquez S.L."/>
            <person name="Kruys A."/>
            <person name="Hutchinson M.I."/>
            <person name="Powell A.J."/>
            <person name="Barry K."/>
            <person name="Miller A.N."/>
            <person name="Grigoriev I.V."/>
            <person name="Debuchy R."/>
            <person name="Gladieux P."/>
            <person name="Hiltunen Thoren M."/>
            <person name="Johannesson H."/>
        </authorList>
    </citation>
    <scope>NUCLEOTIDE SEQUENCE</scope>
    <source>
        <strain evidence="2">CBS 532.94</strain>
    </source>
</reference>
<gene>
    <name evidence="2" type="ORF">C8A03DRAFT_29865</name>
</gene>
<feature type="compositionally biased region" description="Basic and acidic residues" evidence="1">
    <location>
        <begin position="161"/>
        <end position="171"/>
    </location>
</feature>
<comment type="caution">
    <text evidence="2">The sequence shown here is derived from an EMBL/GenBank/DDBJ whole genome shotgun (WGS) entry which is preliminary data.</text>
</comment>
<feature type="compositionally biased region" description="Polar residues" evidence="1">
    <location>
        <begin position="1"/>
        <end position="12"/>
    </location>
</feature>
<sequence>MSGETDNLNVGQQEPAGAPPVSAATSAAEIPAPDPPAKEKADEPVQVNVPDSGSGESSGENGSASTSNGTEANESGALRKEPNSAPANNNVEAAEPATLPTAPPAVETKETGGASNPTVTEPETAAAQPDKDATEQVSETATAVEKPTEIADIPAPVANGESKEKDTEMKDAPATTAPSAESTKEDGATAPVEAGNKREAGEALGPDADAEAGLRNGKKAKTADGETAAEEKAEANGGADTPAPHAKKGGRPKKQAKPPAPVGRTLRKTRSQGPVES</sequence>
<reference evidence="2" key="2">
    <citation type="submission" date="2023-05" db="EMBL/GenBank/DDBJ databases">
        <authorList>
            <consortium name="Lawrence Berkeley National Laboratory"/>
            <person name="Steindorff A."/>
            <person name="Hensen N."/>
            <person name="Bonometti L."/>
            <person name="Westerberg I."/>
            <person name="Brannstrom I.O."/>
            <person name="Guillou S."/>
            <person name="Cros-Aarteil S."/>
            <person name="Calhoun S."/>
            <person name="Haridas S."/>
            <person name="Kuo A."/>
            <person name="Mondo S."/>
            <person name="Pangilinan J."/>
            <person name="Riley R."/>
            <person name="Labutti K."/>
            <person name="Andreopoulos B."/>
            <person name="Lipzen A."/>
            <person name="Chen C."/>
            <person name="Yanf M."/>
            <person name="Daum C."/>
            <person name="Ng V."/>
            <person name="Clum A."/>
            <person name="Ohm R."/>
            <person name="Martin F."/>
            <person name="Silar P."/>
            <person name="Natvig D."/>
            <person name="Lalanne C."/>
            <person name="Gautier V."/>
            <person name="Ament-Velasquez S.L."/>
            <person name="Kruys A."/>
            <person name="Hutchinson M.I."/>
            <person name="Powell A.J."/>
            <person name="Barry K."/>
            <person name="Miller A.N."/>
            <person name="Grigoriev I.V."/>
            <person name="Debuchy R."/>
            <person name="Gladieux P."/>
            <person name="Thoren M.H."/>
            <person name="Johannesson H."/>
        </authorList>
    </citation>
    <scope>NUCLEOTIDE SEQUENCE</scope>
    <source>
        <strain evidence="2">CBS 532.94</strain>
    </source>
</reference>
<keyword evidence="3" id="KW-1185">Reference proteome</keyword>
<protein>
    <submittedName>
        <fullName evidence="2">Uncharacterized protein</fullName>
    </submittedName>
</protein>
<accession>A0AAN7CH30</accession>
<dbReference type="EMBL" id="MU860014">
    <property type="protein sequence ID" value="KAK4241971.1"/>
    <property type="molecule type" value="Genomic_DNA"/>
</dbReference>
<feature type="compositionally biased region" description="Low complexity" evidence="1">
    <location>
        <begin position="52"/>
        <end position="70"/>
    </location>
</feature>
<feature type="compositionally biased region" description="Basic residues" evidence="1">
    <location>
        <begin position="245"/>
        <end position="256"/>
    </location>
</feature>
<evidence type="ECO:0000313" key="2">
    <source>
        <dbReference type="EMBL" id="KAK4241971.1"/>
    </source>
</evidence>
<dbReference type="Proteomes" id="UP001303760">
    <property type="component" value="Unassembled WGS sequence"/>
</dbReference>
<feature type="compositionally biased region" description="Low complexity" evidence="1">
    <location>
        <begin position="172"/>
        <end position="181"/>
    </location>
</feature>
<evidence type="ECO:0000256" key="1">
    <source>
        <dbReference type="SAM" id="MobiDB-lite"/>
    </source>
</evidence>
<organism evidence="2 3">
    <name type="scientific">Achaetomium macrosporum</name>
    <dbReference type="NCBI Taxonomy" id="79813"/>
    <lineage>
        <taxon>Eukaryota</taxon>
        <taxon>Fungi</taxon>
        <taxon>Dikarya</taxon>
        <taxon>Ascomycota</taxon>
        <taxon>Pezizomycotina</taxon>
        <taxon>Sordariomycetes</taxon>
        <taxon>Sordariomycetidae</taxon>
        <taxon>Sordariales</taxon>
        <taxon>Chaetomiaceae</taxon>
        <taxon>Achaetomium</taxon>
    </lineage>
</organism>
<feature type="region of interest" description="Disordered" evidence="1">
    <location>
        <begin position="1"/>
        <end position="277"/>
    </location>
</feature>
<name>A0AAN7CH30_9PEZI</name>
<proteinExistence type="predicted"/>
<feature type="compositionally biased region" description="Low complexity" evidence="1">
    <location>
        <begin position="83"/>
        <end position="106"/>
    </location>
</feature>